<organism evidence="1 2">
    <name type="scientific">Candidatus Portnoybacteria bacterium CG_4_10_14_0_2_um_filter_39_11</name>
    <dbReference type="NCBI Taxonomy" id="1974797"/>
    <lineage>
        <taxon>Bacteria</taxon>
        <taxon>Candidatus Portnoyibacteriota</taxon>
    </lineage>
</organism>
<comment type="caution">
    <text evidence="1">The sequence shown here is derived from an EMBL/GenBank/DDBJ whole genome shotgun (WGS) entry which is preliminary data.</text>
</comment>
<dbReference type="Proteomes" id="UP000231071">
    <property type="component" value="Unassembled WGS sequence"/>
</dbReference>
<reference evidence="2" key="1">
    <citation type="submission" date="2017-09" db="EMBL/GenBank/DDBJ databases">
        <title>Depth-based differentiation of microbial function through sediment-hosted aquifers and enrichment of novel symbionts in the deep terrestrial subsurface.</title>
        <authorList>
            <person name="Probst A.J."/>
            <person name="Ladd B."/>
            <person name="Jarett J.K."/>
            <person name="Geller-Mcgrath D.E."/>
            <person name="Sieber C.M.K."/>
            <person name="Emerson J.B."/>
            <person name="Anantharaman K."/>
            <person name="Thomas B.C."/>
            <person name="Malmstrom R."/>
            <person name="Stieglmeier M."/>
            <person name="Klingl A."/>
            <person name="Woyke T."/>
            <person name="Ryan C.M."/>
            <person name="Banfield J.F."/>
        </authorList>
    </citation>
    <scope>NUCLEOTIDE SEQUENCE [LARGE SCALE GENOMIC DNA]</scope>
</reference>
<accession>A0A2M7UI67</accession>
<evidence type="ECO:0000313" key="1">
    <source>
        <dbReference type="EMBL" id="PIZ70906.1"/>
    </source>
</evidence>
<protein>
    <submittedName>
        <fullName evidence="1">Uncharacterized protein</fullName>
    </submittedName>
</protein>
<gene>
    <name evidence="1" type="ORF">COY09_01895</name>
</gene>
<dbReference type="EMBL" id="PFOI01000032">
    <property type="protein sequence ID" value="PIZ70906.1"/>
    <property type="molecule type" value="Genomic_DNA"/>
</dbReference>
<evidence type="ECO:0000313" key="2">
    <source>
        <dbReference type="Proteomes" id="UP000231071"/>
    </source>
</evidence>
<dbReference type="AlphaFoldDB" id="A0A2M7UI67"/>
<name>A0A2M7UI67_9BACT</name>
<sequence length="198" mass="23163">MLNKKTKDDQKIKYNIEYAHIYADERFNQEHEKSVARLKQIFGELSLKPRDYTLSVLIDEYNPKKITMDINQFLEKLKSLNALPNFVGLESTLTTHKKDLLNALDKKTKNEYRRYIKQHQRIPCSFLTAIWHLQRLGAIKTTAGALKNIIPDGKPFTAQKIITILPKKYQDVETRAKEIILASKFKLYAEKMISVFFD</sequence>
<proteinExistence type="predicted"/>